<feature type="non-terminal residue" evidence="1">
    <location>
        <position position="1"/>
    </location>
</feature>
<proteinExistence type="predicted"/>
<evidence type="ECO:0000313" key="1">
    <source>
        <dbReference type="EMBL" id="CDW17742.1"/>
    </source>
</evidence>
<accession>A0A0K2SWK0</accession>
<dbReference type="AlphaFoldDB" id="A0A0K2SWK0"/>
<sequence length="40" mass="4596">RGVGLGLLGLKQPLNRVDLCWYIQCEYIKNVCIWRGFASL</sequence>
<reference evidence="1" key="1">
    <citation type="submission" date="2014-05" db="EMBL/GenBank/DDBJ databases">
        <authorList>
            <person name="Chronopoulou M."/>
        </authorList>
    </citation>
    <scope>NUCLEOTIDE SEQUENCE</scope>
    <source>
        <tissue evidence="1">Whole organism</tissue>
    </source>
</reference>
<name>A0A0K2SWK0_LEPSM</name>
<organism evidence="1">
    <name type="scientific">Lepeophtheirus salmonis</name>
    <name type="common">Salmon louse</name>
    <name type="synonym">Caligus salmonis</name>
    <dbReference type="NCBI Taxonomy" id="72036"/>
    <lineage>
        <taxon>Eukaryota</taxon>
        <taxon>Metazoa</taxon>
        <taxon>Ecdysozoa</taxon>
        <taxon>Arthropoda</taxon>
        <taxon>Crustacea</taxon>
        <taxon>Multicrustacea</taxon>
        <taxon>Hexanauplia</taxon>
        <taxon>Copepoda</taxon>
        <taxon>Siphonostomatoida</taxon>
        <taxon>Caligidae</taxon>
        <taxon>Lepeophtheirus</taxon>
    </lineage>
</organism>
<dbReference type="EMBL" id="HACA01000381">
    <property type="protein sequence ID" value="CDW17742.1"/>
    <property type="molecule type" value="Transcribed_RNA"/>
</dbReference>
<protein>
    <submittedName>
        <fullName evidence="1">Uncharacterized protein</fullName>
    </submittedName>
</protein>